<dbReference type="InterPro" id="IPR011991">
    <property type="entry name" value="ArsR-like_HTH"/>
</dbReference>
<dbReference type="Pfam" id="PF01022">
    <property type="entry name" value="HTH_5"/>
    <property type="match status" value="1"/>
</dbReference>
<name>A0A6M5UJ41_9MICO</name>
<accession>A0A6M5UJ41</accession>
<gene>
    <name evidence="3" type="ORF">FIC82_014885</name>
</gene>
<feature type="region of interest" description="Disordered" evidence="1">
    <location>
        <begin position="118"/>
        <end position="149"/>
    </location>
</feature>
<sequence>MPEDTSTTYRALASASRLTLLHALQERGPMTLADLSREAALCPSATREHLQRLTDAGFVRGAPEVRTTRGRPRIFYEAIVGEHPPQDDGATRRLGESIVRAALARAVLGYDDAQDAADVHPAQDRCGDDPAGATGPSRRGPGDLAGPARAAGRRLVDVLRTAGQEAPEPTPENQLAALDDHLHQLGLDPELDRGTMRVHLYRCPFLALAAEREEVLCAVHLGLVQGVLAGIGGPVRAERLLPFVEPHHCVLQLSRAG</sequence>
<protein>
    <submittedName>
        <fullName evidence="3">ArsR family transcriptional regulator</fullName>
    </submittedName>
</protein>
<dbReference type="InterPro" id="IPR001845">
    <property type="entry name" value="HTH_ArsR_DNA-bd_dom"/>
</dbReference>
<feature type="domain" description="HTH arsR-type" evidence="2">
    <location>
        <begin position="16"/>
        <end position="60"/>
    </location>
</feature>
<feature type="compositionally biased region" description="Basic and acidic residues" evidence="1">
    <location>
        <begin position="118"/>
        <end position="128"/>
    </location>
</feature>
<evidence type="ECO:0000256" key="1">
    <source>
        <dbReference type="SAM" id="MobiDB-lite"/>
    </source>
</evidence>
<evidence type="ECO:0000313" key="3">
    <source>
        <dbReference type="EMBL" id="QJW37273.1"/>
    </source>
</evidence>
<dbReference type="KEGG" id="cprt:FIC82_014885"/>
<dbReference type="Proteomes" id="UP000451354">
    <property type="component" value="Chromosome"/>
</dbReference>
<dbReference type="InterPro" id="IPR036388">
    <property type="entry name" value="WH-like_DNA-bd_sf"/>
</dbReference>
<dbReference type="EMBL" id="CP052757">
    <property type="protein sequence ID" value="QJW37273.1"/>
    <property type="molecule type" value="Genomic_DNA"/>
</dbReference>
<dbReference type="SUPFAM" id="SSF46785">
    <property type="entry name" value="Winged helix' DNA-binding domain"/>
    <property type="match status" value="1"/>
</dbReference>
<reference evidence="4" key="1">
    <citation type="journal article" date="2022" name="Int. J. Syst. Evol. Microbiol.">
        <title>Cellulosimicrobium protaetiae sp. nov., isolated from the gut of the larva of Protaetia brevitarsis seulensis.</title>
        <authorList>
            <person name="Le Han H."/>
            <person name="Nguyen T.T.H."/>
            <person name="Li Z."/>
            <person name="Shin N.R."/>
            <person name="Kim S.G."/>
        </authorList>
    </citation>
    <scope>NUCLEOTIDE SEQUENCE [LARGE SCALE GENOMIC DNA]</scope>
    <source>
        <strain evidence="4">BI34</strain>
    </source>
</reference>
<proteinExistence type="predicted"/>
<feature type="compositionally biased region" description="Low complexity" evidence="1">
    <location>
        <begin position="138"/>
        <end position="149"/>
    </location>
</feature>
<dbReference type="Gene3D" id="1.10.10.10">
    <property type="entry name" value="Winged helix-like DNA-binding domain superfamily/Winged helix DNA-binding domain"/>
    <property type="match status" value="1"/>
</dbReference>
<dbReference type="CDD" id="cd00090">
    <property type="entry name" value="HTH_ARSR"/>
    <property type="match status" value="1"/>
</dbReference>
<keyword evidence="4" id="KW-1185">Reference proteome</keyword>
<organism evidence="3 4">
    <name type="scientific">Cellulosimicrobium protaetiae</name>
    <dbReference type="NCBI Taxonomy" id="2587808"/>
    <lineage>
        <taxon>Bacteria</taxon>
        <taxon>Bacillati</taxon>
        <taxon>Actinomycetota</taxon>
        <taxon>Actinomycetes</taxon>
        <taxon>Micrococcales</taxon>
        <taxon>Promicromonosporaceae</taxon>
        <taxon>Cellulosimicrobium</taxon>
    </lineage>
</organism>
<evidence type="ECO:0000313" key="4">
    <source>
        <dbReference type="Proteomes" id="UP000451354"/>
    </source>
</evidence>
<dbReference type="GO" id="GO:0003700">
    <property type="term" value="F:DNA-binding transcription factor activity"/>
    <property type="evidence" value="ECO:0007669"/>
    <property type="project" value="InterPro"/>
</dbReference>
<dbReference type="RefSeq" id="WP_168731940.1">
    <property type="nucleotide sequence ID" value="NZ_CP052757.1"/>
</dbReference>
<dbReference type="InterPro" id="IPR036390">
    <property type="entry name" value="WH_DNA-bd_sf"/>
</dbReference>
<evidence type="ECO:0000259" key="2">
    <source>
        <dbReference type="Pfam" id="PF01022"/>
    </source>
</evidence>
<dbReference type="AlphaFoldDB" id="A0A6M5UJ41"/>